<feature type="domain" description="Glycosyl transferase family 1" evidence="2">
    <location>
        <begin position="214"/>
        <end position="366"/>
    </location>
</feature>
<evidence type="ECO:0000313" key="5">
    <source>
        <dbReference type="Proteomes" id="UP000030661"/>
    </source>
</evidence>
<dbReference type="CDD" id="cd03809">
    <property type="entry name" value="GT4_MtfB-like"/>
    <property type="match status" value="1"/>
</dbReference>
<protein>
    <submittedName>
        <fullName evidence="4">Glycosyl transferase, group 1</fullName>
    </submittedName>
</protein>
<evidence type="ECO:0000259" key="2">
    <source>
        <dbReference type="Pfam" id="PF00534"/>
    </source>
</evidence>
<dbReference type="PANTHER" id="PTHR46401">
    <property type="entry name" value="GLYCOSYLTRANSFERASE WBBK-RELATED"/>
    <property type="match status" value="1"/>
</dbReference>
<dbReference type="HOGENOM" id="CLU_009583_27_0_0"/>
<evidence type="ECO:0000259" key="3">
    <source>
        <dbReference type="Pfam" id="PF13439"/>
    </source>
</evidence>
<dbReference type="Gene3D" id="3.40.50.2000">
    <property type="entry name" value="Glycogen Phosphorylase B"/>
    <property type="match status" value="2"/>
</dbReference>
<evidence type="ECO:0000256" key="1">
    <source>
        <dbReference type="ARBA" id="ARBA00022679"/>
    </source>
</evidence>
<evidence type="ECO:0000313" key="4">
    <source>
        <dbReference type="EMBL" id="GAK57909.1"/>
    </source>
</evidence>
<keyword evidence="1 4" id="KW-0808">Transferase</keyword>
<dbReference type="STRING" id="1499967.U27_04881"/>
<dbReference type="Pfam" id="PF00534">
    <property type="entry name" value="Glycos_transf_1"/>
    <property type="match status" value="1"/>
</dbReference>
<dbReference type="AlphaFoldDB" id="A0A081C004"/>
<gene>
    <name evidence="4" type="ORF">U27_04881</name>
</gene>
<dbReference type="PANTHER" id="PTHR46401:SF2">
    <property type="entry name" value="GLYCOSYLTRANSFERASE WBBK-RELATED"/>
    <property type="match status" value="1"/>
</dbReference>
<reference evidence="4" key="1">
    <citation type="journal article" date="2015" name="PeerJ">
        <title>First genomic representation of candidate bacterial phylum KSB3 points to enhanced environmental sensing as a trigger of wastewater bulking.</title>
        <authorList>
            <person name="Sekiguchi Y."/>
            <person name="Ohashi A."/>
            <person name="Parks D.H."/>
            <person name="Yamauchi T."/>
            <person name="Tyson G.W."/>
            <person name="Hugenholtz P."/>
        </authorList>
    </citation>
    <scope>NUCLEOTIDE SEQUENCE [LARGE SCALE GENOMIC DNA]</scope>
</reference>
<name>A0A081C004_VECG1</name>
<dbReference type="GO" id="GO:0016757">
    <property type="term" value="F:glycosyltransferase activity"/>
    <property type="evidence" value="ECO:0007669"/>
    <property type="project" value="InterPro"/>
</dbReference>
<dbReference type="InterPro" id="IPR028098">
    <property type="entry name" value="Glyco_trans_4-like_N"/>
</dbReference>
<organism evidence="4">
    <name type="scientific">Vecturithrix granuli</name>
    <dbReference type="NCBI Taxonomy" id="1499967"/>
    <lineage>
        <taxon>Bacteria</taxon>
        <taxon>Candidatus Moduliflexota</taxon>
        <taxon>Candidatus Vecturitrichia</taxon>
        <taxon>Candidatus Vecturitrichales</taxon>
        <taxon>Candidatus Vecturitrichaceae</taxon>
        <taxon>Candidatus Vecturithrix</taxon>
    </lineage>
</organism>
<dbReference type="SUPFAM" id="SSF53756">
    <property type="entry name" value="UDP-Glycosyltransferase/glycogen phosphorylase"/>
    <property type="match status" value="1"/>
</dbReference>
<proteinExistence type="predicted"/>
<sequence>MNVLYDHQIFEKQQFGGISRYFYELWRHAEIVGFSAQIEIRYGKNAYLLETDEFRVSMQPFDDPWRVFLERTHVPVKKQLFRIKQHLVQEQQWKLRLKEKNRLAALERLTHATYDIFHPTYYDPYFLDTLKGRPFVLTVFDMIHEYFPEYFKLTDRVSENKYRLCQAAARIIAISEQTKRDLTTIFRINPDKIEVVHLANSLEPGYDAPNVELPETYVLFTGSRAIYKNFYFLVRSIAVILHKNNLKLVCSGKNFSAAEYQFFESLGVQHHIMHVAADDAMLAHLYQHAQAFVFPSLYEGFGIPVLEAFACGCPAILSNTSSLLEVGGDAAVYFEPKDLRSIQETIAKVISHEDVRRDLIARGYERVKLFSWETTARKTYDVYKKTLNEL</sequence>
<accession>A0A081C004</accession>
<dbReference type="EMBL" id="DF820466">
    <property type="protein sequence ID" value="GAK57909.1"/>
    <property type="molecule type" value="Genomic_DNA"/>
</dbReference>
<feature type="domain" description="Glycosyltransferase subfamily 4-like N-terminal" evidence="3">
    <location>
        <begin position="101"/>
        <end position="197"/>
    </location>
</feature>
<dbReference type="InterPro" id="IPR001296">
    <property type="entry name" value="Glyco_trans_1"/>
</dbReference>
<dbReference type="Pfam" id="PF13439">
    <property type="entry name" value="Glyco_transf_4"/>
    <property type="match status" value="1"/>
</dbReference>
<dbReference type="Proteomes" id="UP000030661">
    <property type="component" value="Unassembled WGS sequence"/>
</dbReference>
<dbReference type="eggNOG" id="COG0438">
    <property type="taxonomic scope" value="Bacteria"/>
</dbReference>
<keyword evidence="5" id="KW-1185">Reference proteome</keyword>